<accession>A0A139SSM3</accession>
<keyword evidence="5" id="KW-1185">Reference proteome</keyword>
<dbReference type="PANTHER" id="PTHR10545">
    <property type="entry name" value="DIAMINE N-ACETYLTRANSFERASE"/>
    <property type="match status" value="1"/>
</dbReference>
<name>A0A139SSM3_9GAMM</name>
<comment type="caution">
    <text evidence="4">The sequence shown here is derived from an EMBL/GenBank/DDBJ whole genome shotgun (WGS) entry which is preliminary data.</text>
</comment>
<dbReference type="OrthoDB" id="9805924at2"/>
<dbReference type="Pfam" id="PF00583">
    <property type="entry name" value="Acetyltransf_1"/>
    <property type="match status" value="1"/>
</dbReference>
<dbReference type="InterPro" id="IPR000182">
    <property type="entry name" value="GNAT_dom"/>
</dbReference>
<evidence type="ECO:0000313" key="4">
    <source>
        <dbReference type="EMBL" id="KXU37573.1"/>
    </source>
</evidence>
<reference evidence="4 5" key="1">
    <citation type="submission" date="2016-02" db="EMBL/GenBank/DDBJ databases">
        <authorList>
            <person name="Wen L."/>
            <person name="He K."/>
            <person name="Yang H."/>
        </authorList>
    </citation>
    <scope>NUCLEOTIDE SEQUENCE [LARGE SCALE GENOMIC DNA]</scope>
    <source>
        <strain evidence="4 5">CV58</strain>
    </source>
</reference>
<dbReference type="AlphaFoldDB" id="A0A139SSM3"/>
<protein>
    <submittedName>
        <fullName evidence="4">GCN5 family acetyltransferase</fullName>
    </submittedName>
</protein>
<dbReference type="InterPro" id="IPR051016">
    <property type="entry name" value="Diverse_Substrate_AcTransf"/>
</dbReference>
<evidence type="ECO:0000256" key="2">
    <source>
        <dbReference type="ARBA" id="ARBA00023315"/>
    </source>
</evidence>
<keyword evidence="1 4" id="KW-0808">Transferase</keyword>
<dbReference type="RefSeq" id="WP_068390573.1">
    <property type="nucleotide sequence ID" value="NZ_LSZO01000162.1"/>
</dbReference>
<dbReference type="InterPro" id="IPR016181">
    <property type="entry name" value="Acyl_CoA_acyltransferase"/>
</dbReference>
<dbReference type="GO" id="GO:0008080">
    <property type="term" value="F:N-acetyltransferase activity"/>
    <property type="evidence" value="ECO:0007669"/>
    <property type="project" value="TreeGrafter"/>
</dbReference>
<evidence type="ECO:0000259" key="3">
    <source>
        <dbReference type="PROSITE" id="PS51186"/>
    </source>
</evidence>
<dbReference type="SUPFAM" id="SSF55729">
    <property type="entry name" value="Acyl-CoA N-acyltransferases (Nat)"/>
    <property type="match status" value="1"/>
</dbReference>
<feature type="domain" description="N-acetyltransferase" evidence="3">
    <location>
        <begin position="5"/>
        <end position="148"/>
    </location>
</feature>
<dbReference type="Gene3D" id="3.40.630.30">
    <property type="match status" value="1"/>
</dbReference>
<evidence type="ECO:0000313" key="5">
    <source>
        <dbReference type="Proteomes" id="UP000072660"/>
    </source>
</evidence>
<dbReference type="PROSITE" id="PS51186">
    <property type="entry name" value="GNAT"/>
    <property type="match status" value="1"/>
</dbReference>
<dbReference type="PANTHER" id="PTHR10545:SF42">
    <property type="entry name" value="ACETYLTRANSFERASE"/>
    <property type="match status" value="1"/>
</dbReference>
<proteinExistence type="predicted"/>
<evidence type="ECO:0000256" key="1">
    <source>
        <dbReference type="ARBA" id="ARBA00022679"/>
    </source>
</evidence>
<sequence>MSQPLQIRAVEASDEANWRRLWGDYLAFYQTTASDAVYQSTFARLLADGEFEPSGLLAFRNNEAVGLVHYIQHRTCWDTRNVCYLQDLYCVSRQRGTGVGRALIEAVYAKADALDLANVYWLTHESNQNARLLYDRIARNLGFIRYTR</sequence>
<keyword evidence="2" id="KW-0012">Acyltransferase</keyword>
<dbReference type="CDD" id="cd04301">
    <property type="entry name" value="NAT_SF"/>
    <property type="match status" value="1"/>
</dbReference>
<dbReference type="Proteomes" id="UP000072660">
    <property type="component" value="Unassembled WGS sequence"/>
</dbReference>
<gene>
    <name evidence="4" type="ORF">AXE65_03000</name>
</gene>
<dbReference type="EMBL" id="LSZO01000162">
    <property type="protein sequence ID" value="KXU37573.1"/>
    <property type="molecule type" value="Genomic_DNA"/>
</dbReference>
<organism evidence="4 5">
    <name type="scientific">Ventosimonas gracilis</name>
    <dbReference type="NCBI Taxonomy" id="1680762"/>
    <lineage>
        <taxon>Bacteria</taxon>
        <taxon>Pseudomonadati</taxon>
        <taxon>Pseudomonadota</taxon>
        <taxon>Gammaproteobacteria</taxon>
        <taxon>Pseudomonadales</taxon>
        <taxon>Ventosimonadaceae</taxon>
        <taxon>Ventosimonas</taxon>
    </lineage>
</organism>